<feature type="domain" description="HD-GYP" evidence="1">
    <location>
        <begin position="142"/>
        <end position="336"/>
    </location>
</feature>
<dbReference type="Gene3D" id="1.10.3210.10">
    <property type="entry name" value="Hypothetical protein af1432"/>
    <property type="match status" value="1"/>
</dbReference>
<proteinExistence type="predicted"/>
<comment type="caution">
    <text evidence="2">The sequence shown here is derived from an EMBL/GenBank/DDBJ whole genome shotgun (WGS) entry which is preliminary data.</text>
</comment>
<accession>A0A554WLR0</accession>
<dbReference type="EMBL" id="VJND01000012">
    <property type="protein sequence ID" value="TSE24496.1"/>
    <property type="molecule type" value="Genomic_DNA"/>
</dbReference>
<organism evidence="2 3">
    <name type="scientific">Tepidimonas sediminis</name>
    <dbReference type="NCBI Taxonomy" id="2588941"/>
    <lineage>
        <taxon>Bacteria</taxon>
        <taxon>Pseudomonadati</taxon>
        <taxon>Pseudomonadota</taxon>
        <taxon>Betaproteobacteria</taxon>
        <taxon>Burkholderiales</taxon>
        <taxon>Tepidimonas</taxon>
    </lineage>
</organism>
<dbReference type="InterPro" id="IPR052020">
    <property type="entry name" value="Cyclic_di-GMP/3'3'-cGAMP_PDE"/>
</dbReference>
<dbReference type="InterPro" id="IPR003607">
    <property type="entry name" value="HD/PDEase_dom"/>
</dbReference>
<reference evidence="2 3" key="1">
    <citation type="submission" date="2019-07" db="EMBL/GenBank/DDBJ databases">
        <title>Tepidimonas sediminis YIM 72259 draft genome.</title>
        <authorList>
            <person name="Da Costa M.S."/>
            <person name="Froufe H.J.C."/>
            <person name="Egas C."/>
            <person name="Albuquerque L."/>
        </authorList>
    </citation>
    <scope>NUCLEOTIDE SEQUENCE [LARGE SCALE GENOMIC DNA]</scope>
    <source>
        <strain evidence="2 3">YIM 72259</strain>
    </source>
</reference>
<name>A0A554WLR0_9BURK</name>
<dbReference type="SUPFAM" id="SSF109604">
    <property type="entry name" value="HD-domain/PDEase-like"/>
    <property type="match status" value="1"/>
</dbReference>
<dbReference type="OrthoDB" id="9774747at2"/>
<keyword evidence="3" id="KW-1185">Reference proteome</keyword>
<dbReference type="Proteomes" id="UP000320225">
    <property type="component" value="Unassembled WGS sequence"/>
</dbReference>
<dbReference type="CDD" id="cd00077">
    <property type="entry name" value="HDc"/>
    <property type="match status" value="1"/>
</dbReference>
<dbReference type="EC" id="3.1.4.-" evidence="2"/>
<dbReference type="RefSeq" id="WP_143896088.1">
    <property type="nucleotide sequence ID" value="NZ_VJND01000012.1"/>
</dbReference>
<evidence type="ECO:0000259" key="1">
    <source>
        <dbReference type="PROSITE" id="PS51832"/>
    </source>
</evidence>
<dbReference type="PANTHER" id="PTHR45228:SF1">
    <property type="entry name" value="CYCLIC DI-GMP PHOSPHODIESTERASE TM_0186"/>
    <property type="match status" value="1"/>
</dbReference>
<gene>
    <name evidence="2" type="ORF">Tsedi_01932</name>
</gene>
<keyword evidence="2" id="KW-0378">Hydrolase</keyword>
<dbReference type="AlphaFoldDB" id="A0A554WLR0"/>
<sequence length="402" mass="44647">MLVPLPIDDITLGEPLPVNVWDARGRLLLRKGAVIRDEHHREWLRLHAPMIRREDHETWHFHYTAALDRALRSNRSLEDIAHVGRPMQFEAPAEVDEDARPLTETLADLHATLTLLLHHGEQAQDFGGRFVRVDQRLQRLLHQRPDDVLFVLVQMLFDRGLGYSASHALTCAAVAELVAQTLQWPTPTREAVRRAALSMNVGMARLHDDLARQDAPLNPQQRSAVHAHPLRGEEILRRVGVSDPLWLGLVRDHHEVAGGGGYPRGLAEVSEPAQLLRLADVYVARLSPRLHRPGLPAQRAARDVCLDASGMPTPLGAALVRTLGLYVPGSYVELAGGELAVVVRRGRRATTPLAFALTGRDGLPRGEPLLRDTADPAHEVRRSVAPHEIKVRLDPGRLLARV</sequence>
<dbReference type="Pfam" id="PF13487">
    <property type="entry name" value="HD_5"/>
    <property type="match status" value="1"/>
</dbReference>
<dbReference type="GO" id="GO:0008081">
    <property type="term" value="F:phosphoric diester hydrolase activity"/>
    <property type="evidence" value="ECO:0007669"/>
    <property type="project" value="UniProtKB-ARBA"/>
</dbReference>
<evidence type="ECO:0000313" key="2">
    <source>
        <dbReference type="EMBL" id="TSE24496.1"/>
    </source>
</evidence>
<protein>
    <submittedName>
        <fullName evidence="2">3'3'-cGAMP-specific phosphodiesterase 3</fullName>
        <ecNumber evidence="2">3.1.4.-</ecNumber>
    </submittedName>
</protein>
<evidence type="ECO:0000313" key="3">
    <source>
        <dbReference type="Proteomes" id="UP000320225"/>
    </source>
</evidence>
<dbReference type="PANTHER" id="PTHR45228">
    <property type="entry name" value="CYCLIC DI-GMP PHOSPHODIESTERASE TM_0186-RELATED"/>
    <property type="match status" value="1"/>
</dbReference>
<dbReference type="InterPro" id="IPR037522">
    <property type="entry name" value="HD_GYP_dom"/>
</dbReference>
<dbReference type="PROSITE" id="PS51832">
    <property type="entry name" value="HD_GYP"/>
    <property type="match status" value="1"/>
</dbReference>